<dbReference type="AlphaFoldDB" id="A0A951IZG1"/>
<feature type="domain" description="GIY-YIG" evidence="2">
    <location>
        <begin position="4"/>
        <end position="81"/>
    </location>
</feature>
<proteinExistence type="inferred from homology"/>
<dbReference type="InterPro" id="IPR000305">
    <property type="entry name" value="GIY-YIG_endonuc"/>
</dbReference>
<comment type="caution">
    <text evidence="3">The sequence shown here is derived from an EMBL/GenBank/DDBJ whole genome shotgun (WGS) entry which is preliminary data.</text>
</comment>
<dbReference type="InterPro" id="IPR050190">
    <property type="entry name" value="UPF0213_domain"/>
</dbReference>
<dbReference type="Proteomes" id="UP000727490">
    <property type="component" value="Unassembled WGS sequence"/>
</dbReference>
<dbReference type="PROSITE" id="PS50164">
    <property type="entry name" value="GIY_YIG"/>
    <property type="match status" value="1"/>
</dbReference>
<keyword evidence="4" id="KW-1185">Reference proteome</keyword>
<reference evidence="3 4" key="1">
    <citation type="journal article" date="2020" name="Syst. Appl. Microbiol.">
        <title>Arthrospiribacter ruber gen. nov., sp. nov., a novel bacterium isolated from Arthrospira cultures.</title>
        <authorList>
            <person name="Waleron M."/>
            <person name="Misztak A."/>
            <person name="Waleron M.M."/>
            <person name="Furmaniak M."/>
            <person name="Mrozik A."/>
            <person name="Waleron K."/>
        </authorList>
    </citation>
    <scope>NUCLEOTIDE SEQUENCE [LARGE SCALE GENOMIC DNA]</scope>
    <source>
        <strain evidence="3 4">DPMB0001</strain>
    </source>
</reference>
<dbReference type="SMART" id="SM00465">
    <property type="entry name" value="GIYc"/>
    <property type="match status" value="1"/>
</dbReference>
<gene>
    <name evidence="3" type="ORF">EGN73_18080</name>
</gene>
<protein>
    <submittedName>
        <fullName evidence="3">GIY-YIG nuclease family protein</fullName>
    </submittedName>
</protein>
<evidence type="ECO:0000313" key="4">
    <source>
        <dbReference type="Proteomes" id="UP000727490"/>
    </source>
</evidence>
<dbReference type="CDD" id="cd10448">
    <property type="entry name" value="GIY-YIG_unchar_3"/>
    <property type="match status" value="1"/>
</dbReference>
<dbReference type="RefSeq" id="WP_219292997.1">
    <property type="nucleotide sequence ID" value="NZ_RPHB01000009.1"/>
</dbReference>
<evidence type="ECO:0000256" key="1">
    <source>
        <dbReference type="ARBA" id="ARBA00007435"/>
    </source>
</evidence>
<dbReference type="PANTHER" id="PTHR34477:SF5">
    <property type="entry name" value="BSL5627 PROTEIN"/>
    <property type="match status" value="1"/>
</dbReference>
<comment type="similarity">
    <text evidence="1">Belongs to the UPF0213 family.</text>
</comment>
<dbReference type="PANTHER" id="PTHR34477">
    <property type="entry name" value="UPF0213 PROTEIN YHBQ"/>
    <property type="match status" value="1"/>
</dbReference>
<dbReference type="Pfam" id="PF01541">
    <property type="entry name" value="GIY-YIG"/>
    <property type="match status" value="1"/>
</dbReference>
<evidence type="ECO:0000313" key="3">
    <source>
        <dbReference type="EMBL" id="MBW3469708.1"/>
    </source>
</evidence>
<dbReference type="EMBL" id="RPHB01000009">
    <property type="protein sequence ID" value="MBW3469708.1"/>
    <property type="molecule type" value="Genomic_DNA"/>
</dbReference>
<name>A0A951IZG1_9BACT</name>
<organism evidence="3 4">
    <name type="scientific">Arthrospiribacter ruber</name>
    <dbReference type="NCBI Taxonomy" id="2487934"/>
    <lineage>
        <taxon>Bacteria</taxon>
        <taxon>Pseudomonadati</taxon>
        <taxon>Bacteroidota</taxon>
        <taxon>Cytophagia</taxon>
        <taxon>Cytophagales</taxon>
        <taxon>Cyclobacteriaceae</taxon>
        <taxon>Arthrospiribacter</taxon>
    </lineage>
</organism>
<evidence type="ECO:0000259" key="2">
    <source>
        <dbReference type="PROSITE" id="PS50164"/>
    </source>
</evidence>
<sequence length="100" mass="12398">MKRHEYFVYILTNYNKTVLYVGMTNDLSRRLSEHVEKFNPDSFTVKYRCKYLLFWEQYQYVREAIAREKEIKGWRRSKKDLLVSEFNPDWRFLNEDVLSN</sequence>
<accession>A0A951IZG1</accession>